<evidence type="ECO:0000313" key="5">
    <source>
        <dbReference type="Proteomes" id="UP000427906"/>
    </source>
</evidence>
<dbReference type="SUPFAM" id="SSF51126">
    <property type="entry name" value="Pectin lyase-like"/>
    <property type="match status" value="1"/>
</dbReference>
<sequence length="3244" mass="337925">MMRRLRSVNRMMALYLALALACCPATPVFAASIPGYYGGVGNLVAPAANQIPQIQNIVQGVAGLEQVSNNGLIVHQDQEKAIVDWKSFDIGVNAWTHFDQQGNTNWSALNRIYDQNPSQIFGKLTADGTVYLINQNGMLFSPGASVNIHSLVASSLNLTNDDFLAGTRAFETQNYMDASMYDGAAAVVANHGTIQTDENGSVILLGPTVENSGSITAPLGNIILASGTTVTMENQIQASNNKTVVNAGGDSSLAVNYDSGRLEAELGNVGMYGRVVNQEGLIRAVTAVKSNGQIELKASETVTLGEQSRTESPISTSSETVHESFEFGGGEIDISSGGLIDVKGSIVAPSGSVSLNADSRVYLDSESLIDVSGNWVILPAGSSVASLQLNSVELKDDYAQKDGTLQGETIYFYQVEGSGIGDVSGALNSEEKTALEFSTQGGIIQIDSGGDVVARSGSMLDFSGGGIIYEEGHVETTLLISGNQVYRIEDAPENVAYDAIIGPDNPISDTNERFGITTSYGGGFYVGSANPILNYHAGYQEGADAGILNVNAPVVLLNATLDGSVLPGVYQVEETETQDENGYQSTLGTVRPSAGTFNIGKKLTDSRYEDVDPIVEEILVSAQKFILPDDFSATSDLPDALAGVSMISEEILNDSSLKNVTLAVREGIVVDADARIAMDPTSSLTLFGRHIEHHGTIVIPEGSVSMELASNLTTDEFVGSEPNPEYVSSADLGYERIYLATGSIIDVSGQQVDLSTTASLEGLISDYSRIEGGDVSLVDGTLAGEGVIIMPGAAIDASGGWRIDESGEVDCGDGGSIQVAGSSIALEGDLYTHSLSGANGGTLDLHAQQVTVAAQQPEPNSIITDLGATDPLLEGVATHLMISDDQIDLTGASNIVLTSVTDIAVEDGVKLEPSTLKISGPGSGAVDSNGNIANYTSAEDVYNNGEYIRADTNEIQKSSITLTAGKSLGGHYVIPGEIDALNQRATARVDSDASVIVSPMGNISVSGPSVEIAGTVSAPAGSIGLESTSDLSGAALAIESGSLVSAAAYLMPADLLADTGVAVAYKPLDGGAISLSAFNLFVEPDAVLDVSGTDRIEHLLLTPNGSYTGETTAGSPGTLEFEYSKELQLDGVIKADARLDGMIGGTLSLTRTDSFTALSVGSEDMQTYIHSGFDNITISSYGEIQFADELTTHVDGKLTLDAPIISTDDHSVSLSAPWIVLTNTYWPGEESPALQGGNLKLTADWIDIAGDIALSGFETISLHANRDITLADYFYDTKDSLPVVWSGSLETAADLLIDADRLYPTTQTVFILSSGGDLTTRSTTDNSTAAPVMSAGGSLAVNAANITHTGKWYAPAGQLQFTVDSQDGRIYLENGSILSVAGGARVNYGMMDDEAVVWQVLDKASNKYVEFEGALESTVSLSGDEVVMQDGALVDLSGGGEIFAYGFLPGVEGSTDPLEETYVIVPGAGNSGETIYLEGNALVDEGFYTILDESFAFSDGAMIVEDLGAAAGTYGDNSLTSEGYPISAGYTTVGSETGATYATSQPHYFSVRESSDVLAEGNFTIEQITTGDAGSLSVQANTTIFNATVQSTALEGYTGGTLSLASKKVIANTAGAQLPADFSADSPIPDELMDQLIVNATAISNSAFETVTLGDTAITEQVVFDAGSILEAVNLTVAASDRIVVASDSMLSASGEAGGILSLISPEGMISIEPSATLHATHDIRLDTINLNLDGNLEVDNSSLTLINESIFITANHDIASISNGLFIDEAMWAKVEGIDSINLCSHSDITFLSDFRMQAADILTLDSDRIVLSTGVDVTVEASQIQLQNTSLKGEVFAEIDNPTNGPAGSLFFQSDDMTIVFGAMTDQGGADDAANDLSIIGAGAMTIQAANELVVSGTGNLVTQGDLSIESAAIMTALTASVDDNGAVTYATADAGMISSSGTVFTQANGNTWTPPDSYGGELTLKGRAVDHSGLILSPAGSVQLVATGTTDGDGIYLREGSSIDARGSDYATSGTVFLETEHGSIEIAAGAIVDVSAGGQGDAGAVSIFAPEKNVSIEGDLYGQAGEGGGGGSFYLETLSINDFATIAELLAESDFEGKVELLARQGNITVNETDEMTADSITLLTDGGSVVIEGELDASGTEGGGTLEIYASDDINLLDGSVLDASATEAGDGGQVLLAAASGTIDFHEGAKINVSGSGTDFSNGAVYLRAIRNENGITGTTGMNMVLKGEIVGASAVIAEGVGIYENNTVTADYLDGLVDQAADWTAHLRLDNDTTPAVENILTVLAGIEIRSAENLAVTEEIDLAGYAEDMAYGVLTLRSAGDLIIGADIIDARTDVLTLRENTAQESWGINLVAGANFAGSDFMAIDRSSGSLPGRILFEDGVRVYTENATIQFASAGNTQLGVVGSQDEPMTNNRMQYNIGSFNGTVFGLVGGDLNMKDGGIQTATGDIRIEITGDLNFIREENTIGAIRTIGEAPDPDPYTNANELRNLLNRYWSYADGGDIDLEVQGDVIGQPFAIDCWDASSYNGAFYHAEYSNGGSRGIVTMAGGDITLNAGGRVTCAVGLFGMGDLDLTAKQDLDGRFLVYDGQIDLNSYENFGTLTSFDNQPIEAFDTQIELVAQGSIELGTILNPTIANYDYSGPSDWDLRYTEASSVALRAITGSVMLTGSTRFYDNLADQKSRIRILPGTLIIDAATDILIGQSFYLAPSEAGNLALTAGGDIRSMSVDSDSQNRYILAMSDVDPSLVYGLAEDGRAAYQLITDTYAHSDALLHKDDPVAATITATGDVRDVLLYIPKASSLIAGGDIADIFYHTQNVNLDDVTVIAAGNDIRFSTGIGTTYQAGIEIGGPGSIIVTAGNSIDLGTTSGIQAVGNLYNQVLPTPDEELDEPAMRLAVYSGVEIDVTESSGKLDQTEGFFDDLREQGQEYSAALAEGDTEAAQQILDEINSDTIDPFFDGVAKGGGDIDMVNSQIYTSGNAGDIYILATGEINVGKSTFRQATDQSDNSGIYTTSGGSINVYVDDDLNVNESRLMTFMGGDITAWSQDGNINAGRGSKTAISVSEATVDLSGDEPKIVFTPPAVGSGVRALTYDPDGVEGPEEQPEIGDIYIFAPQGEIDAGEAGIAGKNIILAATKVVNVQNIEVGGSSVGVPDVSASAASIGALAGSGAVSETSNIAGEQTALGNAKERFSEYVADLTETLVPKWLAVEVVGFGEPSDSAVTREVPVDQEGEKEKK</sequence>
<dbReference type="InterPro" id="IPR008638">
    <property type="entry name" value="FhaB/CdiA-like_TPS"/>
</dbReference>
<protein>
    <recommendedName>
        <fullName evidence="3">Filamentous haemagglutinin FhaB/tRNA nuclease CdiA-like TPS domain-containing protein</fullName>
    </recommendedName>
</protein>
<feature type="signal peptide" evidence="2">
    <location>
        <begin position="1"/>
        <end position="30"/>
    </location>
</feature>
<feature type="region of interest" description="Disordered" evidence="1">
    <location>
        <begin position="3225"/>
        <end position="3244"/>
    </location>
</feature>
<dbReference type="Pfam" id="PF05860">
    <property type="entry name" value="TPS"/>
    <property type="match status" value="1"/>
</dbReference>
<dbReference type="PANTHER" id="PTHR12338">
    <property type="entry name" value="AUTOTRANSPORTER"/>
    <property type="match status" value="1"/>
</dbReference>
<dbReference type="InterPro" id="IPR050909">
    <property type="entry name" value="Bact_Autotransporter_VF"/>
</dbReference>
<evidence type="ECO:0000256" key="1">
    <source>
        <dbReference type="SAM" id="MobiDB-lite"/>
    </source>
</evidence>
<dbReference type="OrthoDB" id="1776524at2"/>
<keyword evidence="2" id="KW-0732">Signal</keyword>
<dbReference type="KEGG" id="dalk:DSCA_22910"/>
<proteinExistence type="predicted"/>
<dbReference type="SMART" id="SM00912">
    <property type="entry name" value="Haemagg_act"/>
    <property type="match status" value="1"/>
</dbReference>
<evidence type="ECO:0000313" key="4">
    <source>
        <dbReference type="EMBL" id="BBO68361.1"/>
    </source>
</evidence>
<dbReference type="PANTHER" id="PTHR12338:SF5">
    <property type="entry name" value="ANTIGEN 43-RELATED"/>
    <property type="match status" value="1"/>
</dbReference>
<evidence type="ECO:0000256" key="2">
    <source>
        <dbReference type="SAM" id="SignalP"/>
    </source>
</evidence>
<dbReference type="EMBL" id="AP021874">
    <property type="protein sequence ID" value="BBO68361.1"/>
    <property type="molecule type" value="Genomic_DNA"/>
</dbReference>
<dbReference type="RefSeq" id="WP_155316532.1">
    <property type="nucleotide sequence ID" value="NZ_AP021874.1"/>
</dbReference>
<feature type="chain" id="PRO_5024373092" description="Filamentous haemagglutinin FhaB/tRNA nuclease CdiA-like TPS domain-containing protein" evidence="2">
    <location>
        <begin position="31"/>
        <end position="3244"/>
    </location>
</feature>
<dbReference type="Proteomes" id="UP000427906">
    <property type="component" value="Chromosome"/>
</dbReference>
<dbReference type="InterPro" id="IPR011050">
    <property type="entry name" value="Pectin_lyase_fold/virulence"/>
</dbReference>
<feature type="domain" description="Filamentous haemagglutinin FhaB/tRNA nuclease CdiA-like TPS" evidence="3">
    <location>
        <begin position="48"/>
        <end position="162"/>
    </location>
</feature>
<organism evidence="4 5">
    <name type="scientific">Desulfosarcina alkanivorans</name>
    <dbReference type="NCBI Taxonomy" id="571177"/>
    <lineage>
        <taxon>Bacteria</taxon>
        <taxon>Pseudomonadati</taxon>
        <taxon>Thermodesulfobacteriota</taxon>
        <taxon>Desulfobacteria</taxon>
        <taxon>Desulfobacterales</taxon>
        <taxon>Desulfosarcinaceae</taxon>
        <taxon>Desulfosarcina</taxon>
    </lineage>
</organism>
<evidence type="ECO:0000259" key="3">
    <source>
        <dbReference type="SMART" id="SM00912"/>
    </source>
</evidence>
<reference evidence="4 5" key="1">
    <citation type="submission" date="2019-11" db="EMBL/GenBank/DDBJ databases">
        <title>Comparative genomics of hydrocarbon-degrading Desulfosarcina strains.</title>
        <authorList>
            <person name="Watanabe M."/>
            <person name="Kojima H."/>
            <person name="Fukui M."/>
        </authorList>
    </citation>
    <scope>NUCLEOTIDE SEQUENCE [LARGE SCALE GENOMIC DNA]</scope>
    <source>
        <strain evidence="4 5">PL12</strain>
    </source>
</reference>
<dbReference type="NCBIfam" id="TIGR01901">
    <property type="entry name" value="adhes_NPXG"/>
    <property type="match status" value="1"/>
</dbReference>
<dbReference type="Gene3D" id="2.160.20.10">
    <property type="entry name" value="Single-stranded right-handed beta-helix, Pectin lyase-like"/>
    <property type="match status" value="4"/>
</dbReference>
<accession>A0A5K7YN83</accession>
<dbReference type="InterPro" id="IPR012334">
    <property type="entry name" value="Pectin_lyas_fold"/>
</dbReference>
<dbReference type="Pfam" id="PF12545">
    <property type="entry name" value="DUF3739"/>
    <property type="match status" value="1"/>
</dbReference>
<name>A0A5K7YN83_9BACT</name>
<dbReference type="InterPro" id="IPR021026">
    <property type="entry name" value="Filamn_hemagglutn_DUF3739"/>
</dbReference>
<dbReference type="PROSITE" id="PS51257">
    <property type="entry name" value="PROKAR_LIPOPROTEIN"/>
    <property type="match status" value="1"/>
</dbReference>
<gene>
    <name evidence="4" type="ORF">DSCA_22910</name>
</gene>
<keyword evidence="5" id="KW-1185">Reference proteome</keyword>